<protein>
    <submittedName>
        <fullName evidence="1">Uncharacterized protein</fullName>
    </submittedName>
</protein>
<reference evidence="1 2" key="1">
    <citation type="journal article" date="2012" name="Proc. Natl. Acad. Sci. U.S.A.">
        <title>Comparative genomics of Ceriporiopsis subvermispora and Phanerochaete chrysosporium provide insight into selective ligninolysis.</title>
        <authorList>
            <person name="Fernandez-Fueyo E."/>
            <person name="Ruiz-Duenas F.J."/>
            <person name="Ferreira P."/>
            <person name="Floudas D."/>
            <person name="Hibbett D.S."/>
            <person name="Canessa P."/>
            <person name="Larrondo L.F."/>
            <person name="James T.Y."/>
            <person name="Seelenfreund D."/>
            <person name="Lobos S."/>
            <person name="Polanco R."/>
            <person name="Tello M."/>
            <person name="Honda Y."/>
            <person name="Watanabe T."/>
            <person name="Watanabe T."/>
            <person name="Ryu J.S."/>
            <person name="Kubicek C.P."/>
            <person name="Schmoll M."/>
            <person name="Gaskell J."/>
            <person name="Hammel K.E."/>
            <person name="St John F.J."/>
            <person name="Vanden Wymelenberg A."/>
            <person name="Sabat G."/>
            <person name="Splinter BonDurant S."/>
            <person name="Syed K."/>
            <person name="Yadav J.S."/>
            <person name="Doddapaneni H."/>
            <person name="Subramanian V."/>
            <person name="Lavin J.L."/>
            <person name="Oguiza J.A."/>
            <person name="Perez G."/>
            <person name="Pisabarro A.G."/>
            <person name="Ramirez L."/>
            <person name="Santoyo F."/>
            <person name="Master E."/>
            <person name="Coutinho P.M."/>
            <person name="Henrissat B."/>
            <person name="Lombard V."/>
            <person name="Magnuson J.K."/>
            <person name="Kuees U."/>
            <person name="Hori C."/>
            <person name="Igarashi K."/>
            <person name="Samejima M."/>
            <person name="Held B.W."/>
            <person name="Barry K.W."/>
            <person name="LaButti K.M."/>
            <person name="Lapidus A."/>
            <person name="Lindquist E.A."/>
            <person name="Lucas S.M."/>
            <person name="Riley R."/>
            <person name="Salamov A.A."/>
            <person name="Hoffmeister D."/>
            <person name="Schwenk D."/>
            <person name="Hadar Y."/>
            <person name="Yarden O."/>
            <person name="de Vries R.P."/>
            <person name="Wiebenga A."/>
            <person name="Stenlid J."/>
            <person name="Eastwood D."/>
            <person name="Grigoriev I.V."/>
            <person name="Berka R.M."/>
            <person name="Blanchette R.A."/>
            <person name="Kersten P."/>
            <person name="Martinez A.T."/>
            <person name="Vicuna R."/>
            <person name="Cullen D."/>
        </authorList>
    </citation>
    <scope>NUCLEOTIDE SEQUENCE [LARGE SCALE GENOMIC DNA]</scope>
    <source>
        <strain evidence="1 2">B</strain>
    </source>
</reference>
<evidence type="ECO:0000313" key="2">
    <source>
        <dbReference type="Proteomes" id="UP000016930"/>
    </source>
</evidence>
<accession>M2RUW7</accession>
<sequence length="56" mass="6649">MMFSCKLIYGNGQRLEWFQKESLSYAHEAHREVCRMFCILSMNGNDTHLDSILEYT</sequence>
<dbReference type="AlphaFoldDB" id="M2RUW7"/>
<gene>
    <name evidence="1" type="ORF">CERSUDRAFT_110793</name>
</gene>
<name>M2RUW7_CERS8</name>
<evidence type="ECO:0000313" key="1">
    <source>
        <dbReference type="EMBL" id="EMD42262.1"/>
    </source>
</evidence>
<dbReference type="EMBL" id="KB445791">
    <property type="protein sequence ID" value="EMD42262.1"/>
    <property type="molecule type" value="Genomic_DNA"/>
</dbReference>
<proteinExistence type="predicted"/>
<organism evidence="1 2">
    <name type="scientific">Ceriporiopsis subvermispora (strain B)</name>
    <name type="common">White-rot fungus</name>
    <name type="synonym">Gelatoporia subvermispora</name>
    <dbReference type="NCBI Taxonomy" id="914234"/>
    <lineage>
        <taxon>Eukaryota</taxon>
        <taxon>Fungi</taxon>
        <taxon>Dikarya</taxon>
        <taxon>Basidiomycota</taxon>
        <taxon>Agaricomycotina</taxon>
        <taxon>Agaricomycetes</taxon>
        <taxon>Polyporales</taxon>
        <taxon>Gelatoporiaceae</taxon>
        <taxon>Gelatoporia</taxon>
    </lineage>
</organism>
<keyword evidence="2" id="KW-1185">Reference proteome</keyword>
<dbReference type="HOGENOM" id="CLU_3014009_0_0_1"/>
<dbReference type="Proteomes" id="UP000016930">
    <property type="component" value="Unassembled WGS sequence"/>
</dbReference>